<dbReference type="NCBIfam" id="TIGR02283">
    <property type="entry name" value="MltB_2"/>
    <property type="match status" value="1"/>
</dbReference>
<dbReference type="RefSeq" id="WP_020912931.1">
    <property type="nucleotide sequence ID" value="NC_011566.1"/>
</dbReference>
<dbReference type="Gene3D" id="1.10.101.10">
    <property type="entry name" value="PGBD-like superfamily/PGBD"/>
    <property type="match status" value="1"/>
</dbReference>
<dbReference type="CDD" id="cd13399">
    <property type="entry name" value="Slt35-like"/>
    <property type="match status" value="1"/>
</dbReference>
<evidence type="ECO:0000313" key="5">
    <source>
        <dbReference type="Proteomes" id="UP000000753"/>
    </source>
</evidence>
<feature type="domain" description="Peptidoglycan binding-like" evidence="2">
    <location>
        <begin position="338"/>
        <end position="393"/>
    </location>
</feature>
<dbReference type="GO" id="GO:0009253">
    <property type="term" value="P:peptidoglycan catabolic process"/>
    <property type="evidence" value="ECO:0007669"/>
    <property type="project" value="TreeGrafter"/>
</dbReference>
<dbReference type="InterPro" id="IPR002477">
    <property type="entry name" value="Peptidoglycan-bd-like"/>
</dbReference>
<gene>
    <name evidence="4" type="ordered locus">swp_2851</name>
</gene>
<dbReference type="InterPro" id="IPR036365">
    <property type="entry name" value="PGBD-like_sf"/>
</dbReference>
<dbReference type="PANTHER" id="PTHR30163:SF8">
    <property type="entry name" value="LYTIC MUREIN TRANSGLYCOSYLASE"/>
    <property type="match status" value="1"/>
</dbReference>
<dbReference type="eggNOG" id="COG3409">
    <property type="taxonomic scope" value="Bacteria"/>
</dbReference>
<name>B8CPK1_SHEPW</name>
<reference evidence="4 5" key="1">
    <citation type="journal article" date="2008" name="PLoS ONE">
        <title>Environmental adaptation: genomic analysis of the piezotolerant and psychrotolerant deep-sea iron reducing bacterium Shewanella piezotolerans WP3.</title>
        <authorList>
            <person name="Wang F."/>
            <person name="Wang J."/>
            <person name="Jian H."/>
            <person name="Zhang B."/>
            <person name="Li S."/>
            <person name="Wang F."/>
            <person name="Zeng X."/>
            <person name="Gao L."/>
            <person name="Bartlett D.H."/>
            <person name="Yu J."/>
            <person name="Hu S."/>
            <person name="Xiao X."/>
        </authorList>
    </citation>
    <scope>NUCLEOTIDE SEQUENCE [LARGE SCALE GENOMIC DNA]</scope>
    <source>
        <strain evidence="5">WP3 / JCM 13877</strain>
    </source>
</reference>
<dbReference type="HOGENOM" id="CLU_035402_0_2_6"/>
<dbReference type="Gene3D" id="1.10.530.10">
    <property type="match status" value="1"/>
</dbReference>
<dbReference type="SUPFAM" id="SSF53955">
    <property type="entry name" value="Lysozyme-like"/>
    <property type="match status" value="1"/>
</dbReference>
<evidence type="ECO:0000259" key="2">
    <source>
        <dbReference type="Pfam" id="PF01471"/>
    </source>
</evidence>
<dbReference type="FunFam" id="1.10.8.350:FF:000001">
    <property type="entry name" value="Lytic murein transglycosylase B"/>
    <property type="match status" value="1"/>
</dbReference>
<evidence type="ECO:0000256" key="1">
    <source>
        <dbReference type="SAM" id="SignalP"/>
    </source>
</evidence>
<keyword evidence="1" id="KW-0732">Signal</keyword>
<keyword evidence="5" id="KW-1185">Reference proteome</keyword>
<dbReference type="Proteomes" id="UP000000753">
    <property type="component" value="Chromosome"/>
</dbReference>
<dbReference type="SUPFAM" id="SSF47090">
    <property type="entry name" value="PGBD-like"/>
    <property type="match status" value="1"/>
</dbReference>
<dbReference type="GO" id="GO:0008933">
    <property type="term" value="F:peptidoglycan lytic transglycosylase activity"/>
    <property type="evidence" value="ECO:0007669"/>
    <property type="project" value="TreeGrafter"/>
</dbReference>
<organism evidence="4 5">
    <name type="scientific">Shewanella piezotolerans (strain WP3 / JCM 13877)</name>
    <dbReference type="NCBI Taxonomy" id="225849"/>
    <lineage>
        <taxon>Bacteria</taxon>
        <taxon>Pseudomonadati</taxon>
        <taxon>Pseudomonadota</taxon>
        <taxon>Gammaproteobacteria</taxon>
        <taxon>Alteromonadales</taxon>
        <taxon>Shewanellaceae</taxon>
        <taxon>Shewanella</taxon>
    </lineage>
</organism>
<dbReference type="eggNOG" id="COG2951">
    <property type="taxonomic scope" value="Bacteria"/>
</dbReference>
<dbReference type="Pfam" id="PF13406">
    <property type="entry name" value="SLT_2"/>
    <property type="match status" value="1"/>
</dbReference>
<dbReference type="Pfam" id="PF01471">
    <property type="entry name" value="PG_binding_1"/>
    <property type="match status" value="1"/>
</dbReference>
<feature type="domain" description="Transglycosylase SLT" evidence="3">
    <location>
        <begin position="28"/>
        <end position="318"/>
    </location>
</feature>
<evidence type="ECO:0000259" key="3">
    <source>
        <dbReference type="Pfam" id="PF13406"/>
    </source>
</evidence>
<dbReference type="KEGG" id="swp:swp_2851"/>
<dbReference type="AlphaFoldDB" id="B8CPK1"/>
<feature type="chain" id="PRO_5002866804" evidence="1">
    <location>
        <begin position="21"/>
        <end position="396"/>
    </location>
</feature>
<dbReference type="InterPro" id="IPR023346">
    <property type="entry name" value="Lysozyme-like_dom_sf"/>
</dbReference>
<dbReference type="PANTHER" id="PTHR30163">
    <property type="entry name" value="MEMBRANE-BOUND LYTIC MUREIN TRANSGLYCOSYLASE B"/>
    <property type="match status" value="1"/>
</dbReference>
<evidence type="ECO:0000313" key="4">
    <source>
        <dbReference type="EMBL" id="ACJ29577.1"/>
    </source>
</evidence>
<protein>
    <submittedName>
        <fullName evidence="4">Membrane-bound lytic transglycolase-like protein</fullName>
    </submittedName>
</protein>
<dbReference type="EMBL" id="CP000472">
    <property type="protein sequence ID" value="ACJ29577.1"/>
    <property type="molecule type" value="Genomic_DNA"/>
</dbReference>
<dbReference type="InterPro" id="IPR043426">
    <property type="entry name" value="MltB-like"/>
</dbReference>
<dbReference type="CAZy" id="GH103">
    <property type="family name" value="Glycoside Hydrolase Family 103"/>
</dbReference>
<feature type="signal peptide" evidence="1">
    <location>
        <begin position="1"/>
        <end position="20"/>
    </location>
</feature>
<dbReference type="InterPro" id="IPR011970">
    <property type="entry name" value="MltB_2"/>
</dbReference>
<sequence>MFKLIPLAATLIFSSSTVLASVASPDWATCVANLQQTAKAQGLSQSTIDNTLANVKFVPRVIELDSQQPEFSSSFENYFTKRVTDWRVQQGRKLYKEHKELLQRLAKEYGVPPQYLLAFWGLETNFGSYKGKMSVLNSLATLACDPRRSRYFTTELMQALKLKEQYGFDEKQMVGSWAGAMGHTQFMPSAYAKYAVDGDGDGKADLWNSTEDALSSAAHFLQNLGWKRDERWGREVSLPNDFSYAYLGRAEAQPLTKWAELGLTQTNGNPLSTPDMQASLYLPSGHTGPAFLGYDNFDVIMKWNRSTFYAIAVGHLADRINGAVGLNVKPPKMPNLSRARVKALQSQLNALGFDVGKPDGILGSKSLKGLQAFQKGNGLVADGYPNEATFKALGVE</sequence>
<dbReference type="InterPro" id="IPR031304">
    <property type="entry name" value="SLT_2"/>
</dbReference>
<accession>B8CPK1</accession>
<dbReference type="Gene3D" id="1.10.8.350">
    <property type="entry name" value="Bacterial muramidase"/>
    <property type="match status" value="1"/>
</dbReference>
<dbReference type="STRING" id="225849.swp_2851"/>
<dbReference type="InterPro" id="IPR036366">
    <property type="entry name" value="PGBDSf"/>
</dbReference>
<proteinExistence type="predicted"/>